<dbReference type="AlphaFoldDB" id="A0A9D2LQ93"/>
<organism evidence="4 5">
    <name type="scientific">Candidatus Blautia faecavium</name>
    <dbReference type="NCBI Taxonomy" id="2838487"/>
    <lineage>
        <taxon>Bacteria</taxon>
        <taxon>Bacillati</taxon>
        <taxon>Bacillota</taxon>
        <taxon>Clostridia</taxon>
        <taxon>Lachnospirales</taxon>
        <taxon>Lachnospiraceae</taxon>
        <taxon>Blautia</taxon>
    </lineage>
</organism>
<feature type="chain" id="PRO_5039389151" description="NEAT domain-containing protein" evidence="3">
    <location>
        <begin position="22"/>
        <end position="335"/>
    </location>
</feature>
<evidence type="ECO:0008006" key="6">
    <source>
        <dbReference type="Google" id="ProtNLM"/>
    </source>
</evidence>
<feature type="signal peptide" evidence="3">
    <location>
        <begin position="1"/>
        <end position="21"/>
    </location>
</feature>
<keyword evidence="2" id="KW-1133">Transmembrane helix</keyword>
<evidence type="ECO:0000256" key="1">
    <source>
        <dbReference type="SAM" id="MobiDB-lite"/>
    </source>
</evidence>
<feature type="compositionally biased region" description="Acidic residues" evidence="1">
    <location>
        <begin position="257"/>
        <end position="267"/>
    </location>
</feature>
<evidence type="ECO:0000313" key="5">
    <source>
        <dbReference type="Proteomes" id="UP000823842"/>
    </source>
</evidence>
<protein>
    <recommendedName>
        <fullName evidence="6">NEAT domain-containing protein</fullName>
    </recommendedName>
</protein>
<name>A0A9D2LQ93_9FIRM</name>
<sequence>MKKKVVLCALAVFLFTVPVYADSSGARDPVIYEEGAENNLSVSIDYQGAERLYSNDVYRIIYEQEERQHRAHIDVDLRTGHVSGYLEPGHYQVLAVAYLGFNETLIEQPVACNLELRLYEGEMTEFVLAVGQEAVDSFIEGKDMTKIHQQTDTATNYDFYDTSEEIQEAAEERLGEQMAEAVEQVEEDIGTDLGELAGEENPNSPFVDESIFGDDEEALNNYHKSLQDQGYMDAYGNYTDKAIATMEALERYSGDANQDDTDTETAEAEAGTDSGPASSAPSNVEVKETRYDAEGGEETGNNSPRSAFAFMAGVLLFPVAAFIGIAAYIWKQRRK</sequence>
<keyword evidence="2" id="KW-0472">Membrane</keyword>
<gene>
    <name evidence="4" type="ORF">IAA06_00125</name>
</gene>
<reference evidence="4" key="2">
    <citation type="submission" date="2021-04" db="EMBL/GenBank/DDBJ databases">
        <authorList>
            <person name="Gilroy R."/>
        </authorList>
    </citation>
    <scope>NUCLEOTIDE SEQUENCE</scope>
    <source>
        <strain evidence="4">ChiSjej1B19-5720</strain>
    </source>
</reference>
<feature type="transmembrane region" description="Helical" evidence="2">
    <location>
        <begin position="307"/>
        <end position="330"/>
    </location>
</feature>
<dbReference type="EMBL" id="DWYZ01000003">
    <property type="protein sequence ID" value="HJB27191.1"/>
    <property type="molecule type" value="Genomic_DNA"/>
</dbReference>
<accession>A0A9D2LQ93</accession>
<keyword evidence="3" id="KW-0732">Signal</keyword>
<evidence type="ECO:0000256" key="3">
    <source>
        <dbReference type="SAM" id="SignalP"/>
    </source>
</evidence>
<reference evidence="4" key="1">
    <citation type="journal article" date="2021" name="PeerJ">
        <title>Extensive microbial diversity within the chicken gut microbiome revealed by metagenomics and culture.</title>
        <authorList>
            <person name="Gilroy R."/>
            <person name="Ravi A."/>
            <person name="Getino M."/>
            <person name="Pursley I."/>
            <person name="Horton D.L."/>
            <person name="Alikhan N.F."/>
            <person name="Baker D."/>
            <person name="Gharbi K."/>
            <person name="Hall N."/>
            <person name="Watson M."/>
            <person name="Adriaenssens E.M."/>
            <person name="Foster-Nyarko E."/>
            <person name="Jarju S."/>
            <person name="Secka A."/>
            <person name="Antonio M."/>
            <person name="Oren A."/>
            <person name="Chaudhuri R.R."/>
            <person name="La Ragione R."/>
            <person name="Hildebrand F."/>
            <person name="Pallen M.J."/>
        </authorList>
    </citation>
    <scope>NUCLEOTIDE SEQUENCE</scope>
    <source>
        <strain evidence="4">ChiSjej1B19-5720</strain>
    </source>
</reference>
<proteinExistence type="predicted"/>
<comment type="caution">
    <text evidence="4">The sequence shown here is derived from an EMBL/GenBank/DDBJ whole genome shotgun (WGS) entry which is preliminary data.</text>
</comment>
<keyword evidence="2" id="KW-0812">Transmembrane</keyword>
<feature type="region of interest" description="Disordered" evidence="1">
    <location>
        <begin position="254"/>
        <end position="285"/>
    </location>
</feature>
<dbReference type="Proteomes" id="UP000823842">
    <property type="component" value="Unassembled WGS sequence"/>
</dbReference>
<evidence type="ECO:0000313" key="4">
    <source>
        <dbReference type="EMBL" id="HJB27191.1"/>
    </source>
</evidence>
<evidence type="ECO:0000256" key="2">
    <source>
        <dbReference type="SAM" id="Phobius"/>
    </source>
</evidence>